<comment type="caution">
    <text evidence="2">The sequence shown here is derived from an EMBL/GenBank/DDBJ whole genome shotgun (WGS) entry which is preliminary data.</text>
</comment>
<dbReference type="EMBL" id="JBICCN010000159">
    <property type="protein sequence ID" value="KAL3088368.1"/>
    <property type="molecule type" value="Genomic_DNA"/>
</dbReference>
<feature type="signal peptide" evidence="1">
    <location>
        <begin position="1"/>
        <end position="19"/>
    </location>
</feature>
<sequence length="140" mass="16314">MLKTSIFLILSFFCRFVSIFRCKSDNSNNKLVDLTPAFSNFFSLITNSNSGIKSFFTAYGLNGQYREIRGVNESTYFYFECFRREGETKSFWGYWKDKSKDPIRISDFQCLDYKQGGIVNPPSKTVIDYPLRFKSANTNE</sequence>
<proteinExistence type="predicted"/>
<dbReference type="Proteomes" id="UP001620645">
    <property type="component" value="Unassembled WGS sequence"/>
</dbReference>
<keyword evidence="1" id="KW-0732">Signal</keyword>
<dbReference type="AlphaFoldDB" id="A0ABD2JCM6"/>
<protein>
    <recommendedName>
        <fullName evidence="4">Effector protein</fullName>
    </recommendedName>
</protein>
<feature type="chain" id="PRO_5044837794" description="Effector protein" evidence="1">
    <location>
        <begin position="20"/>
        <end position="140"/>
    </location>
</feature>
<keyword evidence="3" id="KW-1185">Reference proteome</keyword>
<evidence type="ECO:0000256" key="1">
    <source>
        <dbReference type="SAM" id="SignalP"/>
    </source>
</evidence>
<name>A0ABD2JCM6_HETSC</name>
<evidence type="ECO:0000313" key="2">
    <source>
        <dbReference type="EMBL" id="KAL3088368.1"/>
    </source>
</evidence>
<gene>
    <name evidence="2" type="ORF">niasHS_008015</name>
</gene>
<evidence type="ECO:0000313" key="3">
    <source>
        <dbReference type="Proteomes" id="UP001620645"/>
    </source>
</evidence>
<accession>A0ABD2JCM6</accession>
<reference evidence="2 3" key="1">
    <citation type="submission" date="2024-10" db="EMBL/GenBank/DDBJ databases">
        <authorList>
            <person name="Kim D."/>
        </authorList>
    </citation>
    <scope>NUCLEOTIDE SEQUENCE [LARGE SCALE GENOMIC DNA]</scope>
    <source>
        <strain evidence="2">Taebaek</strain>
    </source>
</reference>
<organism evidence="2 3">
    <name type="scientific">Heterodera schachtii</name>
    <name type="common">Sugarbeet cyst nematode worm</name>
    <name type="synonym">Tylenchus schachtii</name>
    <dbReference type="NCBI Taxonomy" id="97005"/>
    <lineage>
        <taxon>Eukaryota</taxon>
        <taxon>Metazoa</taxon>
        <taxon>Ecdysozoa</taxon>
        <taxon>Nematoda</taxon>
        <taxon>Chromadorea</taxon>
        <taxon>Rhabditida</taxon>
        <taxon>Tylenchina</taxon>
        <taxon>Tylenchomorpha</taxon>
        <taxon>Tylenchoidea</taxon>
        <taxon>Heteroderidae</taxon>
        <taxon>Heteroderinae</taxon>
        <taxon>Heterodera</taxon>
    </lineage>
</organism>
<evidence type="ECO:0008006" key="4">
    <source>
        <dbReference type="Google" id="ProtNLM"/>
    </source>
</evidence>